<dbReference type="RefSeq" id="WP_114005671.1">
    <property type="nucleotide sequence ID" value="NZ_QGDC01000006.1"/>
</dbReference>
<proteinExistence type="predicted"/>
<dbReference type="EMBL" id="QGDC01000006">
    <property type="protein sequence ID" value="RCH54688.1"/>
    <property type="molecule type" value="Genomic_DNA"/>
</dbReference>
<evidence type="ECO:0000313" key="2">
    <source>
        <dbReference type="EMBL" id="RCH54688.1"/>
    </source>
</evidence>
<dbReference type="OrthoDB" id="2149806at2"/>
<dbReference type="Proteomes" id="UP000253209">
    <property type="component" value="Unassembled WGS sequence"/>
</dbReference>
<dbReference type="PANTHER" id="PTHR43162:SF1">
    <property type="entry name" value="PRESTALK A DIFFERENTIATION PROTEIN A"/>
    <property type="match status" value="1"/>
</dbReference>
<dbReference type="InterPro" id="IPR008030">
    <property type="entry name" value="NmrA-like"/>
</dbReference>
<comment type="caution">
    <text evidence="2">The sequence shown here is derived from an EMBL/GenBank/DDBJ whole genome shotgun (WGS) entry which is preliminary data.</text>
</comment>
<dbReference type="AlphaFoldDB" id="A0A367GNS2"/>
<accession>A0A367GNS2</accession>
<name>A0A367GNS2_9SPHI</name>
<dbReference type="SUPFAM" id="SSF51735">
    <property type="entry name" value="NAD(P)-binding Rossmann-fold domains"/>
    <property type="match status" value="1"/>
</dbReference>
<evidence type="ECO:0000313" key="3">
    <source>
        <dbReference type="Proteomes" id="UP000253209"/>
    </source>
</evidence>
<dbReference type="Gene3D" id="3.40.50.720">
    <property type="entry name" value="NAD(P)-binding Rossmann-like Domain"/>
    <property type="match status" value="1"/>
</dbReference>
<dbReference type="Gene3D" id="3.90.25.10">
    <property type="entry name" value="UDP-galactose 4-epimerase, domain 1"/>
    <property type="match status" value="1"/>
</dbReference>
<evidence type="ECO:0000259" key="1">
    <source>
        <dbReference type="Pfam" id="PF05368"/>
    </source>
</evidence>
<dbReference type="PANTHER" id="PTHR43162">
    <property type="match status" value="1"/>
</dbReference>
<dbReference type="InterPro" id="IPR036291">
    <property type="entry name" value="NAD(P)-bd_dom_sf"/>
</dbReference>
<sequence length="292" mass="31828">MKIIVTGSLGNISKPLTEILVKAGHDVTVISHDQAKADKITALGAKPAIGSLDDVAFMTETLTGADAAYLMIPPGYEAQDMYEVTTGIGEGYIKAIKDSGIKKIVFLSSIGSHHEGKTGPIKAIGVIERKLFELDGVDVKSLRPGFYFTNYLDNVDMVKNGGILGSNYPGNDTMVLTHPRDNARVAAEELQNGFTGKSYRYVATDERTNNEIAAALGKAIGKPALPWVEFNDEDNYKGMVQAGLPEEMSRQYTEMGAAVRSRILFEDFDKKKEFVKNGTKLEDFANEFAKAF</sequence>
<protein>
    <submittedName>
        <fullName evidence="2">NAD-dependent dehydratase</fullName>
    </submittedName>
</protein>
<dbReference type="Pfam" id="PF05368">
    <property type="entry name" value="NmrA"/>
    <property type="match status" value="1"/>
</dbReference>
<gene>
    <name evidence="2" type="ORF">DJ568_11395</name>
</gene>
<dbReference type="InterPro" id="IPR051604">
    <property type="entry name" value="Ergot_Alk_Oxidoreductase"/>
</dbReference>
<feature type="domain" description="NmrA-like" evidence="1">
    <location>
        <begin position="2"/>
        <end position="255"/>
    </location>
</feature>
<keyword evidence="3" id="KW-1185">Reference proteome</keyword>
<organism evidence="2 3">
    <name type="scientific">Mucilaginibacter hurinus</name>
    <dbReference type="NCBI Taxonomy" id="2201324"/>
    <lineage>
        <taxon>Bacteria</taxon>
        <taxon>Pseudomonadati</taxon>
        <taxon>Bacteroidota</taxon>
        <taxon>Sphingobacteriia</taxon>
        <taxon>Sphingobacteriales</taxon>
        <taxon>Sphingobacteriaceae</taxon>
        <taxon>Mucilaginibacter</taxon>
    </lineage>
</organism>
<reference evidence="2 3" key="1">
    <citation type="submission" date="2018-05" db="EMBL/GenBank/DDBJ databases">
        <title>Mucilaginibacter hurinus sp. nov., isolated from briquette warehouse soil.</title>
        <authorList>
            <person name="Choi L."/>
        </authorList>
    </citation>
    <scope>NUCLEOTIDE SEQUENCE [LARGE SCALE GENOMIC DNA]</scope>
    <source>
        <strain evidence="2 3">ZR32</strain>
    </source>
</reference>